<sequence>MPDLVQPTHLTRHEKKIRNMSNTNLLRRPKKTLNLLSEMNSSGMLQIHSPDPKQKDLRVNGDRLKSSFKLKNRLESHNSSLLFHIHNKQKALPIISKRLSQGLTDLTLDDDQRDEELIHIHKIKVETSKKMSFTRNNEKRERKNTSQSSTDNGMLKSVLHPEKVTTTGMGRRGHIRKSKFEHKTIRVGQEPTWSLKKRKIQCNNQILMTTKAREKHEENFYSKSGFSSSPLISRSRGFHKIKSQVNKDIHSSTQYENFKLNMSHDSRQSIFTKNSLIGKEPITSFGQVSHYITNYVKELSEKRGIKQKLALTSYEAKRASPRYRLKQTLNIQKKNVTRDNSSEEIFSNNAIKTSINTFYNTRKAVANDLTKLDQPISPISPPHKDNTKQTRFEAKKPIVNIPMQKLLGTKVKLGKIKPQKKIAVSKSTSPRKEVLKQSGKSAKPERTDNISDYYHKANNRYEEQKRERKSIPREVVNNLDNSENGPHIGSLIKASTASADPEEVSLPNSNSPSEEEGKGKNLKVSFGRQLVTSQSPVDISKPKIDQKSKGKKVSSQAPVKILTKIKNISFPRKSKGPFMNGTIQKFNIDLGEILTTKRKKRRIG</sequence>
<accession>A0AAD1Y847</accession>
<name>A0AAD1Y847_EUPCR</name>
<keyword evidence="3" id="KW-1185">Reference proteome</keyword>
<organism evidence="2 3">
    <name type="scientific">Euplotes crassus</name>
    <dbReference type="NCBI Taxonomy" id="5936"/>
    <lineage>
        <taxon>Eukaryota</taxon>
        <taxon>Sar</taxon>
        <taxon>Alveolata</taxon>
        <taxon>Ciliophora</taxon>
        <taxon>Intramacronucleata</taxon>
        <taxon>Spirotrichea</taxon>
        <taxon>Hypotrichia</taxon>
        <taxon>Euplotida</taxon>
        <taxon>Euplotidae</taxon>
        <taxon>Moneuplotes</taxon>
    </lineage>
</organism>
<proteinExistence type="predicted"/>
<dbReference type="EMBL" id="CAMPGE010029708">
    <property type="protein sequence ID" value="CAI2387191.1"/>
    <property type="molecule type" value="Genomic_DNA"/>
</dbReference>
<evidence type="ECO:0000313" key="3">
    <source>
        <dbReference type="Proteomes" id="UP001295684"/>
    </source>
</evidence>
<feature type="compositionally biased region" description="Basic and acidic residues" evidence="1">
    <location>
        <begin position="382"/>
        <end position="394"/>
    </location>
</feature>
<feature type="region of interest" description="Disordered" evidence="1">
    <location>
        <begin position="373"/>
        <end position="394"/>
    </location>
</feature>
<protein>
    <submittedName>
        <fullName evidence="2">Uncharacterized protein</fullName>
    </submittedName>
</protein>
<dbReference type="AlphaFoldDB" id="A0AAD1Y847"/>
<dbReference type="Proteomes" id="UP001295684">
    <property type="component" value="Unassembled WGS sequence"/>
</dbReference>
<comment type="caution">
    <text evidence="2">The sequence shown here is derived from an EMBL/GenBank/DDBJ whole genome shotgun (WGS) entry which is preliminary data.</text>
</comment>
<feature type="region of interest" description="Disordered" evidence="1">
    <location>
        <begin position="418"/>
        <end position="552"/>
    </location>
</feature>
<reference evidence="2" key="1">
    <citation type="submission" date="2023-07" db="EMBL/GenBank/DDBJ databases">
        <authorList>
            <consortium name="AG Swart"/>
            <person name="Singh M."/>
            <person name="Singh A."/>
            <person name="Seah K."/>
            <person name="Emmerich C."/>
        </authorList>
    </citation>
    <scope>NUCLEOTIDE SEQUENCE</scope>
    <source>
        <strain evidence="2">DP1</strain>
    </source>
</reference>
<feature type="region of interest" description="Disordered" evidence="1">
    <location>
        <begin position="131"/>
        <end position="153"/>
    </location>
</feature>
<gene>
    <name evidence="2" type="ORF">ECRASSUSDP1_LOCUS28820</name>
</gene>
<feature type="compositionally biased region" description="Basic and acidic residues" evidence="1">
    <location>
        <begin position="442"/>
        <end position="472"/>
    </location>
</feature>
<evidence type="ECO:0000313" key="2">
    <source>
        <dbReference type="EMBL" id="CAI2387191.1"/>
    </source>
</evidence>
<evidence type="ECO:0000256" key="1">
    <source>
        <dbReference type="SAM" id="MobiDB-lite"/>
    </source>
</evidence>